<dbReference type="CDD" id="cd19958">
    <property type="entry name" value="pyocin_knob"/>
    <property type="match status" value="1"/>
</dbReference>
<evidence type="ECO:0000313" key="2">
    <source>
        <dbReference type="EMBL" id="QPT19041.1"/>
    </source>
</evidence>
<dbReference type="Pfam" id="PF21882">
    <property type="entry name" value="Gp53-like_C"/>
    <property type="match status" value="1"/>
</dbReference>
<evidence type="ECO:0000259" key="1">
    <source>
        <dbReference type="Pfam" id="PF21882"/>
    </source>
</evidence>
<proteinExistence type="predicted"/>
<feature type="domain" description="Putative tail fiber protein gp53-like C-terminal" evidence="1">
    <location>
        <begin position="463"/>
        <end position="544"/>
    </location>
</feature>
<name>A0ABX6XYA2_9GAMM</name>
<accession>A0ABX6XYA2</accession>
<organism evidence="2 3">
    <name type="scientific">Stutzerimonas frequens</name>
    <dbReference type="NCBI Taxonomy" id="2968969"/>
    <lineage>
        <taxon>Bacteria</taxon>
        <taxon>Pseudomonadati</taxon>
        <taxon>Pseudomonadota</taxon>
        <taxon>Gammaproteobacteria</taxon>
        <taxon>Pseudomonadales</taxon>
        <taxon>Pseudomonadaceae</taxon>
        <taxon>Stutzerimonas</taxon>
    </lineage>
</organism>
<dbReference type="RefSeq" id="WP_102839377.1">
    <property type="nucleotide sequence ID" value="NZ_CP065720.1"/>
</dbReference>
<reference evidence="2 3" key="1">
    <citation type="submission" date="2020-12" db="EMBL/GenBank/DDBJ databases">
        <title>FDA dAtabase for Regulatory Grade micrObial Sequences (FDA-ARGOS): Supporting development and validation of Infectious Disease Dx tests.</title>
        <authorList>
            <person name="Sproer C."/>
            <person name="Gronow S."/>
            <person name="Severitt S."/>
            <person name="Schroder I."/>
            <person name="Tallon L."/>
            <person name="Sadzewicz L."/>
            <person name="Zhao X."/>
            <person name="Boylan J."/>
            <person name="Ott S."/>
            <person name="Bowen H."/>
            <person name="Vavikolanu K."/>
            <person name="Mehta A."/>
            <person name="Aluvathingal J."/>
            <person name="Nadendla S."/>
            <person name="Lowell S."/>
            <person name="Myers T."/>
            <person name="Yan Y."/>
            <person name="Sichtig H."/>
        </authorList>
    </citation>
    <scope>NUCLEOTIDE SEQUENCE [LARGE SCALE GENOMIC DNA]</scope>
    <source>
        <strain evidence="2 3">FDAARGOS_877</strain>
    </source>
</reference>
<keyword evidence="3" id="KW-1185">Reference proteome</keyword>
<dbReference type="GeneID" id="83455944"/>
<gene>
    <name evidence="2" type="ORF">I6G34_06695</name>
</gene>
<evidence type="ECO:0000313" key="3">
    <source>
        <dbReference type="Proteomes" id="UP000595058"/>
    </source>
</evidence>
<dbReference type="InterPro" id="IPR054075">
    <property type="entry name" value="Gp53-like_C"/>
</dbReference>
<sequence>MPLNITITDAGRAEIINAQNTGTGPVVISEVGVGTGQYTPDKEQLTLQAEVKRLATIAGLAVADDTIHVMIKDEGADAYNVGEFGLYSSSGTLIAVYSQLAAAGWIIQKAGASTLLLATDIILESLDATSLTFGDITFINPPATTEVQGVVELATALETQTGTDGARAVTPAGLASLTASLVRAGLVQLVNTLTSSSQTQALTAAMGKKLQDEKQPLDATLTALAGLVTAANKLIYATGADTFATTDLTAFARTLLGDASAAEARTTLGAQPLDATLTALAGLATTANKLIYATGSDTFATSDLTAFARTLLGDANAAAALATLGAAPLNSPGLTGVPTGPTAALGTDNTQLATTAFIQAALTAIGLGAVAVNVGTSDLDTVLTTSISFFSGAANAPFGNNGVLLTIKGNTSNYLQVAWRTTSNVMFMRTKGTGAWNDWSEVYNSSTIVNAFTYSFGTSGRIRLPSGFLFQWTTLSGNATSGTWTFPLAFPNECFGVQITDRSVGNGSAVQAFGHDTPSKTGVTYYANSDTAVSLAASAWAIGN</sequence>
<dbReference type="Gene3D" id="2.60.40.3940">
    <property type="match status" value="1"/>
</dbReference>
<dbReference type="Proteomes" id="UP000595058">
    <property type="component" value="Chromosome"/>
</dbReference>
<dbReference type="EMBL" id="CP065720">
    <property type="protein sequence ID" value="QPT19041.1"/>
    <property type="molecule type" value="Genomic_DNA"/>
</dbReference>
<protein>
    <submittedName>
        <fullName evidence="2">Phage tail protein</fullName>
    </submittedName>
</protein>